<evidence type="ECO:0000313" key="1">
    <source>
        <dbReference type="EMBL" id="SHL73924.1"/>
    </source>
</evidence>
<dbReference type="RefSeq" id="WP_139294595.1">
    <property type="nucleotide sequence ID" value="NZ_FRCJ01000001.1"/>
</dbReference>
<evidence type="ECO:0000313" key="2">
    <source>
        <dbReference type="Proteomes" id="UP000184280"/>
    </source>
</evidence>
<sequence length="87" mass="10340">MFERHFGIRAFDYWYGYSMCQIELMVSDQPVIEYNYKERKSGSMMANKAEIQELDDLTSAWEKKRNGKRFVGQKVDLNDFVKGNINE</sequence>
<dbReference type="Proteomes" id="UP000184280">
    <property type="component" value="Unassembled WGS sequence"/>
</dbReference>
<accession>A0A1M7D389</accession>
<proteinExistence type="predicted"/>
<reference evidence="1 2" key="1">
    <citation type="submission" date="2016-11" db="EMBL/GenBank/DDBJ databases">
        <authorList>
            <person name="Jaros S."/>
            <person name="Januszkiewicz K."/>
            <person name="Wedrychowicz H."/>
        </authorList>
    </citation>
    <scope>NUCLEOTIDE SEQUENCE [LARGE SCALE GENOMIC DNA]</scope>
    <source>
        <strain evidence="1 2">BPI-34</strain>
    </source>
</reference>
<dbReference type="AlphaFoldDB" id="A0A1M7D389"/>
<organism evidence="1 2">
    <name type="scientific">Xylanibacter ruminicola</name>
    <name type="common">Prevotella ruminicola</name>
    <dbReference type="NCBI Taxonomy" id="839"/>
    <lineage>
        <taxon>Bacteria</taxon>
        <taxon>Pseudomonadati</taxon>
        <taxon>Bacteroidota</taxon>
        <taxon>Bacteroidia</taxon>
        <taxon>Bacteroidales</taxon>
        <taxon>Prevotellaceae</taxon>
        <taxon>Xylanibacter</taxon>
    </lineage>
</organism>
<dbReference type="EMBL" id="FRCJ01000001">
    <property type="protein sequence ID" value="SHL73924.1"/>
    <property type="molecule type" value="Genomic_DNA"/>
</dbReference>
<gene>
    <name evidence="1" type="ORF">SAMN04488494_0613</name>
</gene>
<name>A0A1M7D389_XYLRU</name>
<protein>
    <submittedName>
        <fullName evidence="1">Uncharacterized protein</fullName>
    </submittedName>
</protein>